<evidence type="ECO:0000256" key="2">
    <source>
        <dbReference type="ARBA" id="ARBA00023015"/>
    </source>
</evidence>
<dbReference type="PANTHER" id="PTHR30346">
    <property type="entry name" value="TRANSCRIPTIONAL DUAL REGULATOR HCAR-RELATED"/>
    <property type="match status" value="1"/>
</dbReference>
<protein>
    <submittedName>
        <fullName evidence="6">LysR family transcriptional regulator</fullName>
    </submittedName>
</protein>
<dbReference type="GO" id="GO:0003700">
    <property type="term" value="F:DNA-binding transcription factor activity"/>
    <property type="evidence" value="ECO:0007669"/>
    <property type="project" value="InterPro"/>
</dbReference>
<comment type="caution">
    <text evidence="6">The sequence shown here is derived from an EMBL/GenBank/DDBJ whole genome shotgun (WGS) entry which is preliminary data.</text>
</comment>
<evidence type="ECO:0000259" key="5">
    <source>
        <dbReference type="PROSITE" id="PS50931"/>
    </source>
</evidence>
<dbReference type="InterPro" id="IPR000847">
    <property type="entry name" value="LysR_HTH_N"/>
</dbReference>
<dbReference type="eggNOG" id="COG0583">
    <property type="taxonomic scope" value="Bacteria"/>
</dbReference>
<dbReference type="SUPFAM" id="SSF46785">
    <property type="entry name" value="Winged helix' DNA-binding domain"/>
    <property type="match status" value="1"/>
</dbReference>
<dbReference type="PROSITE" id="PS50931">
    <property type="entry name" value="HTH_LYSR"/>
    <property type="match status" value="1"/>
</dbReference>
<proteinExistence type="inferred from homology"/>
<evidence type="ECO:0000256" key="1">
    <source>
        <dbReference type="ARBA" id="ARBA00009437"/>
    </source>
</evidence>
<keyword evidence="3" id="KW-0238">DNA-binding</keyword>
<dbReference type="OrthoDB" id="7776850at2"/>
<keyword evidence="4" id="KW-0804">Transcription</keyword>
<keyword evidence="2" id="KW-0805">Transcription regulation</keyword>
<dbReference type="Gene3D" id="1.10.10.10">
    <property type="entry name" value="Winged helix-like DNA-binding domain superfamily/Winged helix DNA-binding domain"/>
    <property type="match status" value="1"/>
</dbReference>
<dbReference type="FunFam" id="1.10.10.10:FF:000001">
    <property type="entry name" value="LysR family transcriptional regulator"/>
    <property type="match status" value="1"/>
</dbReference>
<name>A0A0A0EFV9_9RHOB</name>
<accession>A0A0A0EFV9</accession>
<dbReference type="GO" id="GO:0003677">
    <property type="term" value="F:DNA binding"/>
    <property type="evidence" value="ECO:0007669"/>
    <property type="project" value="UniProtKB-KW"/>
</dbReference>
<dbReference type="RefSeq" id="WP_043747863.1">
    <property type="nucleotide sequence ID" value="NZ_AQQX01000003.1"/>
</dbReference>
<dbReference type="EMBL" id="AQQX01000003">
    <property type="protein sequence ID" value="KGM48988.1"/>
    <property type="molecule type" value="Genomic_DNA"/>
</dbReference>
<dbReference type="PANTHER" id="PTHR30346:SF28">
    <property type="entry name" value="HTH-TYPE TRANSCRIPTIONAL REGULATOR CYNR"/>
    <property type="match status" value="1"/>
</dbReference>
<gene>
    <name evidence="6" type="ORF">ATO9_09840</name>
</gene>
<feature type="domain" description="HTH lysR-type" evidence="5">
    <location>
        <begin position="8"/>
        <end position="65"/>
    </location>
</feature>
<comment type="similarity">
    <text evidence="1">Belongs to the LysR transcriptional regulatory family.</text>
</comment>
<dbReference type="Pfam" id="PF00126">
    <property type="entry name" value="HTH_1"/>
    <property type="match status" value="1"/>
</dbReference>
<evidence type="ECO:0000256" key="3">
    <source>
        <dbReference type="ARBA" id="ARBA00023125"/>
    </source>
</evidence>
<dbReference type="GO" id="GO:0032993">
    <property type="term" value="C:protein-DNA complex"/>
    <property type="evidence" value="ECO:0007669"/>
    <property type="project" value="TreeGrafter"/>
</dbReference>
<dbReference type="Proteomes" id="UP000030004">
    <property type="component" value="Unassembled WGS sequence"/>
</dbReference>
<evidence type="ECO:0000313" key="6">
    <source>
        <dbReference type="EMBL" id="KGM48988.1"/>
    </source>
</evidence>
<evidence type="ECO:0000313" key="7">
    <source>
        <dbReference type="Proteomes" id="UP000030004"/>
    </source>
</evidence>
<dbReference type="Gene3D" id="3.40.190.10">
    <property type="entry name" value="Periplasmic binding protein-like II"/>
    <property type="match status" value="2"/>
</dbReference>
<dbReference type="Pfam" id="PF03466">
    <property type="entry name" value="LysR_substrate"/>
    <property type="match status" value="1"/>
</dbReference>
<dbReference type="AlphaFoldDB" id="A0A0A0EFV9"/>
<dbReference type="InterPro" id="IPR005119">
    <property type="entry name" value="LysR_subst-bd"/>
</dbReference>
<evidence type="ECO:0000256" key="4">
    <source>
        <dbReference type="ARBA" id="ARBA00023163"/>
    </source>
</evidence>
<sequence>MQSSPGRITLWGIEVFVATAEERSITAAARRLGASASAVSQQLTNLETALGVPLLVRNARPVTLTRAGEAFRRRAQSILNEAAQARAELAVAGGSALRRLRLGVIEDFEADVTPQLLIRMADRLDGCQFLLETGASHGLYDQLEAEALDVIVTAEMGPAPPWAEIHPILSEGFVVAAPRGMTDPDKDLLAQLKAHPLIQYTTRHHMGRLIATHLAQQNLTLAHRFELDSYHAILAMVGQGVGWTILPPLALMRARRLLPDLELRGLPFAPVTRRIVLMAREGILEDVPAQVAQDLRSLLQEIVISPAVDAYPDLSASLKLL</sequence>
<reference evidence="6 7" key="1">
    <citation type="journal article" date="2015" name="Antonie Van Leeuwenhoek">
        <title>Pseudooceanicola atlanticus gen. nov. sp. nov., isolated from surface seawater of the Atlantic Ocean and reclassification of Oceanicola batsensis, Oceanicola marinus, Oceanicola nitratireducens, Oceanicola nanhaiensis, Oceanicola antarcticus and Oceanicola flagellatus, as Pseudooceanicola batsensis comb. nov., Pseudooceanicola marinus comb. nov., Pseudooceanicola nitratireducens comb. nov., Pseudooceanicola nanhaiensis comb. nov., Pseudooceanicola antarcticus comb. nov., and Pseudooceanicola flagellatus comb. nov.</title>
        <authorList>
            <person name="Lai Q."/>
            <person name="Li G."/>
            <person name="Liu X."/>
            <person name="Du Y."/>
            <person name="Sun F."/>
            <person name="Shao Z."/>
        </authorList>
    </citation>
    <scope>NUCLEOTIDE SEQUENCE [LARGE SCALE GENOMIC DNA]</scope>
    <source>
        <strain evidence="6 7">22II-s11g</strain>
    </source>
</reference>
<keyword evidence="7" id="KW-1185">Reference proteome</keyword>
<organism evidence="6 7">
    <name type="scientific">Pseudooceanicola atlanticus</name>
    <dbReference type="NCBI Taxonomy" id="1461694"/>
    <lineage>
        <taxon>Bacteria</taxon>
        <taxon>Pseudomonadati</taxon>
        <taxon>Pseudomonadota</taxon>
        <taxon>Alphaproteobacteria</taxon>
        <taxon>Rhodobacterales</taxon>
        <taxon>Paracoccaceae</taxon>
        <taxon>Pseudooceanicola</taxon>
    </lineage>
</organism>
<dbReference type="STRING" id="1461694.ATO9_09840"/>
<dbReference type="SUPFAM" id="SSF53850">
    <property type="entry name" value="Periplasmic binding protein-like II"/>
    <property type="match status" value="1"/>
</dbReference>
<dbReference type="InterPro" id="IPR036390">
    <property type="entry name" value="WH_DNA-bd_sf"/>
</dbReference>
<dbReference type="InterPro" id="IPR036388">
    <property type="entry name" value="WH-like_DNA-bd_sf"/>
</dbReference>